<accession>A0A811R6I6</accession>
<feature type="compositionally biased region" description="Basic residues" evidence="1">
    <location>
        <begin position="142"/>
        <end position="154"/>
    </location>
</feature>
<feature type="compositionally biased region" description="Basic and acidic residues" evidence="1">
    <location>
        <begin position="240"/>
        <end position="250"/>
    </location>
</feature>
<reference evidence="2" key="1">
    <citation type="submission" date="2020-10" db="EMBL/GenBank/DDBJ databases">
        <authorList>
            <person name="Han B."/>
            <person name="Lu T."/>
            <person name="Zhao Q."/>
            <person name="Huang X."/>
            <person name="Zhao Y."/>
        </authorList>
    </citation>
    <scope>NUCLEOTIDE SEQUENCE</scope>
</reference>
<feature type="compositionally biased region" description="Basic residues" evidence="1">
    <location>
        <begin position="51"/>
        <end position="61"/>
    </location>
</feature>
<dbReference type="EMBL" id="CAJGYO010000013">
    <property type="protein sequence ID" value="CAD6265624.1"/>
    <property type="molecule type" value="Genomic_DNA"/>
</dbReference>
<name>A0A811R6I6_9POAL</name>
<feature type="region of interest" description="Disordered" evidence="1">
    <location>
        <begin position="240"/>
        <end position="260"/>
    </location>
</feature>
<feature type="region of interest" description="Disordered" evidence="1">
    <location>
        <begin position="25"/>
        <end position="67"/>
    </location>
</feature>
<sequence length="428" mass="48947">MANVIWISPPSRLQRAIRWKQNRRHMRLRSPFPQDHNPSPKSRTSGEKNFRQSRSRPHLPLHPRPQARSPYPFLREIVWFPYPAVRHRSLRRFPTHPPQLSPLIPSSSSNRRPPQHTLFDEDRQPRSSLTLPLTTRRDGQQRRRIARIGSRRVRRQEEEGNLSAAKLKQSNSETPPRVVSVQGAQFPMGACAGNASPCPSHGTRTRDSGEQLARPYLIMSTPKDTRTALSDITNNHVTDNAKRKREERNAAQRKRRAEMSIEQREEINRKQREYRARKKAGTQNITTSCVVSPTELTSSPIVGATSTLTEHTPFGTAFSAIVQAPSIENDDNLPRLRHNHVQGETNEDEFDHELFEPTNIVEDGEEDDMNAAQGLHNENLYAHDDGIIQLHPRGPDYESYRVLVEGAAAHSVTDDPYEFIYQNLPQKT</sequence>
<evidence type="ECO:0000313" key="2">
    <source>
        <dbReference type="EMBL" id="CAD6265624.1"/>
    </source>
</evidence>
<evidence type="ECO:0000313" key="3">
    <source>
        <dbReference type="Proteomes" id="UP000604825"/>
    </source>
</evidence>
<gene>
    <name evidence="2" type="ORF">NCGR_LOCUS48929</name>
</gene>
<organism evidence="2 3">
    <name type="scientific">Miscanthus lutarioriparius</name>
    <dbReference type="NCBI Taxonomy" id="422564"/>
    <lineage>
        <taxon>Eukaryota</taxon>
        <taxon>Viridiplantae</taxon>
        <taxon>Streptophyta</taxon>
        <taxon>Embryophyta</taxon>
        <taxon>Tracheophyta</taxon>
        <taxon>Spermatophyta</taxon>
        <taxon>Magnoliopsida</taxon>
        <taxon>Liliopsida</taxon>
        <taxon>Poales</taxon>
        <taxon>Poaceae</taxon>
        <taxon>PACMAD clade</taxon>
        <taxon>Panicoideae</taxon>
        <taxon>Andropogonodae</taxon>
        <taxon>Andropogoneae</taxon>
        <taxon>Saccharinae</taxon>
        <taxon>Miscanthus</taxon>
    </lineage>
</organism>
<proteinExistence type="predicted"/>
<feature type="region of interest" description="Disordered" evidence="1">
    <location>
        <begin position="92"/>
        <end position="176"/>
    </location>
</feature>
<keyword evidence="3" id="KW-1185">Reference proteome</keyword>
<dbReference type="Proteomes" id="UP000604825">
    <property type="component" value="Unassembled WGS sequence"/>
</dbReference>
<protein>
    <submittedName>
        <fullName evidence="2">Uncharacterized protein</fullName>
    </submittedName>
</protein>
<comment type="caution">
    <text evidence="2">The sequence shown here is derived from an EMBL/GenBank/DDBJ whole genome shotgun (WGS) entry which is preliminary data.</text>
</comment>
<feature type="compositionally biased region" description="Low complexity" evidence="1">
    <location>
        <begin position="101"/>
        <end position="112"/>
    </location>
</feature>
<dbReference type="AlphaFoldDB" id="A0A811R6I6"/>
<evidence type="ECO:0000256" key="1">
    <source>
        <dbReference type="SAM" id="MobiDB-lite"/>
    </source>
</evidence>